<dbReference type="AlphaFoldDB" id="R7QTL9"/>
<proteinExistence type="predicted"/>
<dbReference type="EMBL" id="HG002301">
    <property type="protein sequence ID" value="CDF41033.1"/>
    <property type="molecule type" value="Genomic_DNA"/>
</dbReference>
<accession>R7QTL9</accession>
<protein>
    <submittedName>
        <fullName evidence="1">Uncharacterized protein</fullName>
    </submittedName>
</protein>
<dbReference type="Gramene" id="CDF41033">
    <property type="protein sequence ID" value="CDF41033"/>
    <property type="gene ID" value="CHC_T00007648001"/>
</dbReference>
<evidence type="ECO:0000313" key="2">
    <source>
        <dbReference type="Proteomes" id="UP000012073"/>
    </source>
</evidence>
<dbReference type="KEGG" id="ccp:CHC_T00007648001"/>
<reference evidence="2" key="1">
    <citation type="journal article" date="2013" name="Proc. Natl. Acad. Sci. U.S.A.">
        <title>Genome structure and metabolic features in the red seaweed Chondrus crispus shed light on evolution of the Archaeplastida.</title>
        <authorList>
            <person name="Collen J."/>
            <person name="Porcel B."/>
            <person name="Carre W."/>
            <person name="Ball S.G."/>
            <person name="Chaparro C."/>
            <person name="Tonon T."/>
            <person name="Barbeyron T."/>
            <person name="Michel G."/>
            <person name="Noel B."/>
            <person name="Valentin K."/>
            <person name="Elias M."/>
            <person name="Artiguenave F."/>
            <person name="Arun A."/>
            <person name="Aury J.M."/>
            <person name="Barbosa-Neto J.F."/>
            <person name="Bothwell J.H."/>
            <person name="Bouget F.Y."/>
            <person name="Brillet L."/>
            <person name="Cabello-Hurtado F."/>
            <person name="Capella-Gutierrez S."/>
            <person name="Charrier B."/>
            <person name="Cladiere L."/>
            <person name="Cock J.M."/>
            <person name="Coelho S.M."/>
            <person name="Colleoni C."/>
            <person name="Czjzek M."/>
            <person name="Da Silva C."/>
            <person name="Delage L."/>
            <person name="Denoeud F."/>
            <person name="Deschamps P."/>
            <person name="Dittami S.M."/>
            <person name="Gabaldon T."/>
            <person name="Gachon C.M."/>
            <person name="Groisillier A."/>
            <person name="Herve C."/>
            <person name="Jabbari K."/>
            <person name="Katinka M."/>
            <person name="Kloareg B."/>
            <person name="Kowalczyk N."/>
            <person name="Labadie K."/>
            <person name="Leblanc C."/>
            <person name="Lopez P.J."/>
            <person name="McLachlan D.H."/>
            <person name="Meslet-Cladiere L."/>
            <person name="Moustafa A."/>
            <person name="Nehr Z."/>
            <person name="Nyvall Collen P."/>
            <person name="Panaud O."/>
            <person name="Partensky F."/>
            <person name="Poulain J."/>
            <person name="Rensing S.A."/>
            <person name="Rousvoal S."/>
            <person name="Samson G."/>
            <person name="Symeonidi A."/>
            <person name="Weissenbach J."/>
            <person name="Zambounis A."/>
            <person name="Wincker P."/>
            <person name="Boyen C."/>
        </authorList>
    </citation>
    <scope>NUCLEOTIDE SEQUENCE [LARGE SCALE GENOMIC DNA]</scope>
    <source>
        <strain evidence="2">cv. Stackhouse</strain>
    </source>
</reference>
<dbReference type="Proteomes" id="UP000012073">
    <property type="component" value="Unassembled WGS sequence"/>
</dbReference>
<keyword evidence="2" id="KW-1185">Reference proteome</keyword>
<evidence type="ECO:0000313" key="1">
    <source>
        <dbReference type="EMBL" id="CDF41033.1"/>
    </source>
</evidence>
<dbReference type="GeneID" id="17319044"/>
<name>R7QTL9_CHOCR</name>
<gene>
    <name evidence="1" type="ORF">CHC_T00007648001</name>
</gene>
<organism evidence="1 2">
    <name type="scientific">Chondrus crispus</name>
    <name type="common">Carrageen Irish moss</name>
    <name type="synonym">Polymorpha crispa</name>
    <dbReference type="NCBI Taxonomy" id="2769"/>
    <lineage>
        <taxon>Eukaryota</taxon>
        <taxon>Rhodophyta</taxon>
        <taxon>Florideophyceae</taxon>
        <taxon>Rhodymeniophycidae</taxon>
        <taxon>Gigartinales</taxon>
        <taxon>Gigartinaceae</taxon>
        <taxon>Chondrus</taxon>
    </lineage>
</organism>
<dbReference type="RefSeq" id="XP_005711327.1">
    <property type="nucleotide sequence ID" value="XM_005711270.1"/>
</dbReference>
<sequence length="146" mass="17330">MAKAVQRCNEFVFRSRRDEELRQLADSECSSSSQDLWPRKRTTDKLLFSFHSDHSGQEGDKKFSYFKRERHVEVFFSPQPCGGRNRKTAVKYLIAFGRICMSYRSLVSIITPVLHKFRPYFFVDVSKMLLRHKKSSKSRFHPTEER</sequence>